<dbReference type="PANTHER" id="PTHR37309">
    <property type="entry name" value="SLR0284 PROTEIN"/>
    <property type="match status" value="1"/>
</dbReference>
<reference evidence="2 3" key="1">
    <citation type="journal article" date="2015" name="Nature">
        <title>rRNA introns, odd ribosomes, and small enigmatic genomes across a large radiation of phyla.</title>
        <authorList>
            <person name="Brown C.T."/>
            <person name="Hug L.A."/>
            <person name="Thomas B.C."/>
            <person name="Sharon I."/>
            <person name="Castelle C.J."/>
            <person name="Singh A."/>
            <person name="Wilkins M.J."/>
            <person name="Williams K.H."/>
            <person name="Banfield J.F."/>
        </authorList>
    </citation>
    <scope>NUCLEOTIDE SEQUENCE [LARGE SCALE GENOMIC DNA]</scope>
</reference>
<comment type="caution">
    <text evidence="2">The sequence shown here is derived from an EMBL/GenBank/DDBJ whole genome shotgun (WGS) entry which is preliminary data.</text>
</comment>
<sequence>MRIILHWIIISASVIATTYIVSGISLSPVVWTALVVGACLTLFNMFIKPIINILTLPLNIVTLGLFSLVVNGLLFWFLGSVIKGFSVSTFTAAFVGAILVSVINWVLRKVFHFDL</sequence>
<feature type="transmembrane region" description="Helical" evidence="1">
    <location>
        <begin position="58"/>
        <end position="79"/>
    </location>
</feature>
<dbReference type="PANTHER" id="PTHR37309:SF1">
    <property type="entry name" value="SLR0284 PROTEIN"/>
    <property type="match status" value="1"/>
</dbReference>
<dbReference type="Pfam" id="PF04020">
    <property type="entry name" value="Phage_holin_4_2"/>
    <property type="match status" value="1"/>
</dbReference>
<accession>A0A0G0DTT3</accession>
<dbReference type="Proteomes" id="UP000034952">
    <property type="component" value="Unassembled WGS sequence"/>
</dbReference>
<dbReference type="InterPro" id="IPR007165">
    <property type="entry name" value="Phage_holin_4_2"/>
</dbReference>
<dbReference type="EMBL" id="LBPY01000008">
    <property type="protein sequence ID" value="KKP66415.1"/>
    <property type="molecule type" value="Genomic_DNA"/>
</dbReference>
<name>A0A0G0DTT3_9BACT</name>
<organism evidence="2 3">
    <name type="scientific">Candidatus Nomurabacteria bacterium GW2011_GWE1_35_16</name>
    <dbReference type="NCBI Taxonomy" id="1618761"/>
    <lineage>
        <taxon>Bacteria</taxon>
        <taxon>Candidatus Nomuraibacteriota</taxon>
    </lineage>
</organism>
<keyword evidence="1" id="KW-0812">Transmembrane</keyword>
<dbReference type="AlphaFoldDB" id="A0A0G0DTT3"/>
<evidence type="ECO:0000256" key="1">
    <source>
        <dbReference type="SAM" id="Phobius"/>
    </source>
</evidence>
<feature type="transmembrane region" description="Helical" evidence="1">
    <location>
        <begin position="85"/>
        <end position="107"/>
    </location>
</feature>
<feature type="transmembrane region" description="Helical" evidence="1">
    <location>
        <begin position="26"/>
        <end position="46"/>
    </location>
</feature>
<keyword evidence="1" id="KW-1133">Transmembrane helix</keyword>
<proteinExistence type="predicted"/>
<keyword evidence="1" id="KW-0472">Membrane</keyword>
<evidence type="ECO:0000313" key="2">
    <source>
        <dbReference type="EMBL" id="KKP66415.1"/>
    </source>
</evidence>
<gene>
    <name evidence="2" type="ORF">UR64_C0008G0053</name>
</gene>
<protein>
    <submittedName>
        <fullName evidence="2">Integral membrane protein</fullName>
    </submittedName>
</protein>
<evidence type="ECO:0000313" key="3">
    <source>
        <dbReference type="Proteomes" id="UP000034952"/>
    </source>
</evidence>